<name>A0A183B2W7_9TREM</name>
<dbReference type="SUPFAM" id="SSF48371">
    <property type="entry name" value="ARM repeat"/>
    <property type="match status" value="1"/>
</dbReference>
<dbReference type="PANTHER" id="PTHR12984:SF3">
    <property type="entry name" value="N-TERMINAL KINASE-LIKE PROTEIN"/>
    <property type="match status" value="1"/>
</dbReference>
<dbReference type="Gene3D" id="1.25.10.10">
    <property type="entry name" value="Leucine-rich Repeat Variant"/>
    <property type="match status" value="1"/>
</dbReference>
<feature type="compositionally biased region" description="Basic residues" evidence="1">
    <location>
        <begin position="356"/>
        <end position="365"/>
    </location>
</feature>
<evidence type="ECO:0000256" key="1">
    <source>
        <dbReference type="SAM" id="MobiDB-lite"/>
    </source>
</evidence>
<feature type="region of interest" description="Disordered" evidence="1">
    <location>
        <begin position="280"/>
        <end position="320"/>
    </location>
</feature>
<feature type="compositionally biased region" description="Polar residues" evidence="1">
    <location>
        <begin position="159"/>
        <end position="168"/>
    </location>
</feature>
<feature type="region of interest" description="Disordered" evidence="1">
    <location>
        <begin position="337"/>
        <end position="384"/>
    </location>
</feature>
<reference evidence="2" key="1">
    <citation type="submission" date="2016-06" db="UniProtKB">
        <authorList>
            <consortium name="WormBaseParasite"/>
        </authorList>
    </citation>
    <scope>IDENTIFICATION</scope>
</reference>
<dbReference type="InterPro" id="IPR051177">
    <property type="entry name" value="CIK-Related_Protein"/>
</dbReference>
<dbReference type="PANTHER" id="PTHR12984">
    <property type="entry name" value="SCY1-RELATED S/T PROTEIN KINASE-LIKE"/>
    <property type="match status" value="1"/>
</dbReference>
<proteinExistence type="predicted"/>
<feature type="compositionally biased region" description="Polar residues" evidence="1">
    <location>
        <begin position="337"/>
        <end position="347"/>
    </location>
</feature>
<feature type="compositionally biased region" description="Polar residues" evidence="1">
    <location>
        <begin position="303"/>
        <end position="315"/>
    </location>
</feature>
<evidence type="ECO:0000313" key="2">
    <source>
        <dbReference type="WBParaSite" id="ECPE_0001359101-mRNA-1"/>
    </source>
</evidence>
<dbReference type="InterPro" id="IPR011989">
    <property type="entry name" value="ARM-like"/>
</dbReference>
<accession>A0A183B2W7</accession>
<dbReference type="AlphaFoldDB" id="A0A183B2W7"/>
<sequence length="384" mass="41819">LAKLASLFSTQVQQGVMLSAFLRVTRDPFTPTRRAAVAALAATQGYYTTEQLACKLLPCLSFLTLDPEKDIRDDAFRTIRGIIELLEQISEDPARADVFSKGSQDTTTNTKGATSGVGLNTASTLSQWALSALKFSSRLIVSGPSSTTTVARSCAGESLDSSAKQSPSHAVGGAASKDKVVNEKSQSATSKSIKKPMEPRPSATAQFTHERLSAGAEMERRWDGDGDGDADDWGSLEAEIPADHFRDTKTSINTVKETSSWDWNSPELDKTHDELFGSFIRDDSSGPRSVKPATAASAMPLQERSTSPLGQLNKQSTKKLDDWDTEAFFNQISLTNKRDNSASQTKLNRAKEAKTTKRVTKHMHEKHTSPREPESVDDSGWGDW</sequence>
<organism evidence="2">
    <name type="scientific">Echinostoma caproni</name>
    <dbReference type="NCBI Taxonomy" id="27848"/>
    <lineage>
        <taxon>Eukaryota</taxon>
        <taxon>Metazoa</taxon>
        <taxon>Spiralia</taxon>
        <taxon>Lophotrochozoa</taxon>
        <taxon>Platyhelminthes</taxon>
        <taxon>Trematoda</taxon>
        <taxon>Digenea</taxon>
        <taxon>Plagiorchiida</taxon>
        <taxon>Echinostomata</taxon>
        <taxon>Echinostomatoidea</taxon>
        <taxon>Echinostomatidae</taxon>
        <taxon>Echinostoma</taxon>
    </lineage>
</organism>
<feature type="region of interest" description="Disordered" evidence="1">
    <location>
        <begin position="158"/>
        <end position="207"/>
    </location>
</feature>
<dbReference type="WBParaSite" id="ECPE_0001359101-mRNA-1">
    <property type="protein sequence ID" value="ECPE_0001359101-mRNA-1"/>
    <property type="gene ID" value="ECPE_0001359101"/>
</dbReference>
<dbReference type="InterPro" id="IPR016024">
    <property type="entry name" value="ARM-type_fold"/>
</dbReference>
<protein>
    <submittedName>
        <fullName evidence="2">N-terminal kinase-like protein</fullName>
    </submittedName>
</protein>